<dbReference type="KEGG" id="dpf:ON006_16505"/>
<dbReference type="NCBIfam" id="TIGR00693">
    <property type="entry name" value="thiE"/>
    <property type="match status" value="1"/>
</dbReference>
<evidence type="ECO:0000259" key="13">
    <source>
        <dbReference type="Pfam" id="PF02581"/>
    </source>
</evidence>
<feature type="binding site" evidence="9">
    <location>
        <position position="415"/>
    </location>
    <ligand>
        <name>4-amino-2-methyl-5-(diphosphooxymethyl)pyrimidine</name>
        <dbReference type="ChEBI" id="CHEBI:57841"/>
    </ligand>
</feature>
<dbReference type="Gene3D" id="3.20.20.70">
    <property type="entry name" value="Aldolase class I"/>
    <property type="match status" value="2"/>
</dbReference>
<dbReference type="AlphaFoldDB" id="A0A9E8N417"/>
<dbReference type="NCBIfam" id="NF000736">
    <property type="entry name" value="PRK00043.2-3"/>
    <property type="match status" value="1"/>
</dbReference>
<reference evidence="14" key="1">
    <citation type="submission" date="2022-11" db="EMBL/GenBank/DDBJ databases">
        <title>Dyadobacter pollutisoli sp. nov., isolated from plastic dumped soil.</title>
        <authorList>
            <person name="Kim J.M."/>
            <person name="Kim K.R."/>
            <person name="Lee J.K."/>
            <person name="Hao L."/>
            <person name="Jeon C.O."/>
        </authorList>
    </citation>
    <scope>NUCLEOTIDE SEQUENCE</scope>
    <source>
        <strain evidence="14">U1</strain>
    </source>
</reference>
<dbReference type="RefSeq" id="WP_244822818.1">
    <property type="nucleotide sequence ID" value="NZ_CP112998.1"/>
</dbReference>
<comment type="catalytic activity">
    <reaction evidence="6 9 10">
        <text>4-methyl-5-(2-phosphooxyethyl)-thiazole + 4-amino-2-methyl-5-(diphosphooxymethyl)pyrimidine + H(+) = thiamine phosphate + diphosphate</text>
        <dbReference type="Rhea" id="RHEA:22328"/>
        <dbReference type="ChEBI" id="CHEBI:15378"/>
        <dbReference type="ChEBI" id="CHEBI:33019"/>
        <dbReference type="ChEBI" id="CHEBI:37575"/>
        <dbReference type="ChEBI" id="CHEBI:57841"/>
        <dbReference type="ChEBI" id="CHEBI:58296"/>
        <dbReference type="EC" id="2.5.1.3"/>
    </reaction>
</comment>
<evidence type="ECO:0000256" key="7">
    <source>
        <dbReference type="ARBA" id="ARBA00047851"/>
    </source>
</evidence>
<comment type="similarity">
    <text evidence="9 10">Belongs to the thiamine-phosphate synthase family.</text>
</comment>
<comment type="caution">
    <text evidence="9">Lacks conserved residue(s) required for the propagation of feature annotation.</text>
</comment>
<feature type="binding site" evidence="9">
    <location>
        <begin position="441"/>
        <end position="443"/>
    </location>
    <ligand>
        <name>2-[(2R,5Z)-2-carboxy-4-methylthiazol-5(2H)-ylidene]ethyl phosphate</name>
        <dbReference type="ChEBI" id="CHEBI:62899"/>
    </ligand>
</feature>
<feature type="domain" description="Thiamine phosphate synthase/TenI" evidence="13">
    <location>
        <begin position="23"/>
        <end position="185"/>
    </location>
</feature>
<dbReference type="InterPro" id="IPR022998">
    <property type="entry name" value="ThiamineP_synth_TenI"/>
</dbReference>
<dbReference type="HAMAP" id="MF_00097">
    <property type="entry name" value="TMP_synthase"/>
    <property type="match status" value="1"/>
</dbReference>
<keyword evidence="15" id="KW-1185">Reference proteome</keyword>
<sequence length="518" mass="56824">MKLIVISHPGGSPGAPPGSLRDEAGLINKLFENGLQILHLRKPDSTREQVKKLLSEIDQKYHSRISLHQYHCLAEEFGIFRLHFTEKERAATSWDDFQMMRKRGFTLSTSIHDIEQLDTLSSCFSYAFFGPVFDSISKKGYHGVVNNNFKLTKKPVNLIALGGIGTSNLENIQAMNFDGAAILGALWEQPEDAVINFRRLSQLLVPESSAGRSGLKPGDGDMVALSPSPRLKPGIDERRADADGYRSGYHDICGPGCTSPGGDDRVHIPNPQDQQSQRPNPRFRPGAHNMRAPSQEPQNTAYGFSQSKDLDTIAKLHFISSQKSGLSHLQSIQKALDAGCKWIQLRVKNQSEEDVLPLALKAKKLCDGYNAKLIINDFPLIAKEVRAYGLHLGLSDMKIPQARKIVGNEMIVGGTANTFEDIILRINEGADYVGLGPYRFTTTKQNLSPILGLEGYQKLMDRLAKAGHHTPIIAIGGIVPDDIATLKNTGVHGVAMSSALLQSADIKETVSKIKSTLC</sequence>
<feature type="region of interest" description="Disordered" evidence="12">
    <location>
        <begin position="209"/>
        <end position="303"/>
    </location>
</feature>
<evidence type="ECO:0000256" key="5">
    <source>
        <dbReference type="ARBA" id="ARBA00022977"/>
    </source>
</evidence>
<organism evidence="14 15">
    <name type="scientific">Dyadobacter pollutisoli</name>
    <dbReference type="NCBI Taxonomy" id="2910158"/>
    <lineage>
        <taxon>Bacteria</taxon>
        <taxon>Pseudomonadati</taxon>
        <taxon>Bacteroidota</taxon>
        <taxon>Cytophagia</taxon>
        <taxon>Cytophagales</taxon>
        <taxon>Spirosomataceae</taxon>
        <taxon>Dyadobacter</taxon>
    </lineage>
</organism>
<name>A0A9E8N417_9BACT</name>
<feature type="binding site" evidence="9">
    <location>
        <position position="376"/>
    </location>
    <ligand>
        <name>4-amino-2-methyl-5-(diphosphooxymethyl)pyrimidine</name>
        <dbReference type="ChEBI" id="CHEBI:57841"/>
    </ligand>
</feature>
<keyword evidence="2 9" id="KW-0808">Transferase</keyword>
<comment type="function">
    <text evidence="9">Condenses 4-methyl-5-(beta-hydroxyethyl)thiazole monophosphate (THZ-P) and 2-methyl-4-amino-5-hydroxymethyl pyrimidine pyrophosphate (HMP-PP) to form thiamine monophosphate (TMP).</text>
</comment>
<comment type="pathway">
    <text evidence="1 9 11">Cofactor biosynthesis; thiamine diphosphate biosynthesis; thiamine phosphate from 4-amino-2-methyl-5-diphosphomethylpyrimidine and 4-methyl-5-(2-phosphoethyl)-thiazole: step 1/1.</text>
</comment>
<comment type="catalytic activity">
    <reaction evidence="8 9 10">
        <text>2-[(2R,5Z)-2-carboxy-4-methylthiazol-5(2H)-ylidene]ethyl phosphate + 4-amino-2-methyl-5-(diphosphooxymethyl)pyrimidine + 2 H(+) = thiamine phosphate + CO2 + diphosphate</text>
        <dbReference type="Rhea" id="RHEA:47844"/>
        <dbReference type="ChEBI" id="CHEBI:15378"/>
        <dbReference type="ChEBI" id="CHEBI:16526"/>
        <dbReference type="ChEBI" id="CHEBI:33019"/>
        <dbReference type="ChEBI" id="CHEBI:37575"/>
        <dbReference type="ChEBI" id="CHEBI:57841"/>
        <dbReference type="ChEBI" id="CHEBI:62899"/>
        <dbReference type="EC" id="2.5.1.3"/>
    </reaction>
</comment>
<evidence type="ECO:0000256" key="8">
    <source>
        <dbReference type="ARBA" id="ARBA00047883"/>
    </source>
</evidence>
<comment type="catalytic activity">
    <reaction evidence="7 9 10">
        <text>2-(2-carboxy-4-methylthiazol-5-yl)ethyl phosphate + 4-amino-2-methyl-5-(diphosphooxymethyl)pyrimidine + 2 H(+) = thiamine phosphate + CO2 + diphosphate</text>
        <dbReference type="Rhea" id="RHEA:47848"/>
        <dbReference type="ChEBI" id="CHEBI:15378"/>
        <dbReference type="ChEBI" id="CHEBI:16526"/>
        <dbReference type="ChEBI" id="CHEBI:33019"/>
        <dbReference type="ChEBI" id="CHEBI:37575"/>
        <dbReference type="ChEBI" id="CHEBI:57841"/>
        <dbReference type="ChEBI" id="CHEBI:62890"/>
        <dbReference type="EC" id="2.5.1.3"/>
    </reaction>
</comment>
<evidence type="ECO:0000313" key="14">
    <source>
        <dbReference type="EMBL" id="WAC09355.1"/>
    </source>
</evidence>
<dbReference type="InterPro" id="IPR034291">
    <property type="entry name" value="TMP_synthase"/>
</dbReference>
<dbReference type="Proteomes" id="UP001164653">
    <property type="component" value="Chromosome"/>
</dbReference>
<keyword evidence="3 9" id="KW-0479">Metal-binding</keyword>
<evidence type="ECO:0000313" key="15">
    <source>
        <dbReference type="Proteomes" id="UP001164653"/>
    </source>
</evidence>
<evidence type="ECO:0000256" key="2">
    <source>
        <dbReference type="ARBA" id="ARBA00022679"/>
    </source>
</evidence>
<evidence type="ECO:0000256" key="6">
    <source>
        <dbReference type="ARBA" id="ARBA00047334"/>
    </source>
</evidence>
<feature type="binding site" evidence="9">
    <location>
        <position position="396"/>
    </location>
    <ligand>
        <name>Mg(2+)</name>
        <dbReference type="ChEBI" id="CHEBI:18420"/>
    </ligand>
</feature>
<dbReference type="CDD" id="cd00564">
    <property type="entry name" value="TMP_TenI"/>
    <property type="match status" value="2"/>
</dbReference>
<evidence type="ECO:0000256" key="3">
    <source>
        <dbReference type="ARBA" id="ARBA00022723"/>
    </source>
</evidence>
<gene>
    <name evidence="9" type="primary">thiE</name>
    <name evidence="14" type="ORF">ON006_16505</name>
</gene>
<evidence type="ECO:0000256" key="12">
    <source>
        <dbReference type="SAM" id="MobiDB-lite"/>
    </source>
</evidence>
<evidence type="ECO:0000256" key="11">
    <source>
        <dbReference type="RuleBase" id="RU004253"/>
    </source>
</evidence>
<dbReference type="PANTHER" id="PTHR20857">
    <property type="entry name" value="THIAMINE-PHOSPHATE PYROPHOSPHORYLASE"/>
    <property type="match status" value="1"/>
</dbReference>
<dbReference type="PANTHER" id="PTHR20857:SF15">
    <property type="entry name" value="THIAMINE-PHOSPHATE SYNTHASE"/>
    <property type="match status" value="1"/>
</dbReference>
<dbReference type="GO" id="GO:0005737">
    <property type="term" value="C:cytoplasm"/>
    <property type="evidence" value="ECO:0007669"/>
    <property type="project" value="TreeGrafter"/>
</dbReference>
<feature type="compositionally biased region" description="Basic and acidic residues" evidence="12">
    <location>
        <begin position="233"/>
        <end position="244"/>
    </location>
</feature>
<evidence type="ECO:0000256" key="1">
    <source>
        <dbReference type="ARBA" id="ARBA00005165"/>
    </source>
</evidence>
<dbReference type="InterPro" id="IPR013785">
    <property type="entry name" value="Aldolase_TIM"/>
</dbReference>
<dbReference type="EMBL" id="CP112998">
    <property type="protein sequence ID" value="WAC09355.1"/>
    <property type="molecule type" value="Genomic_DNA"/>
</dbReference>
<comment type="cofactor">
    <cofactor evidence="9">
        <name>Mg(2+)</name>
        <dbReference type="ChEBI" id="CHEBI:18420"/>
    </cofactor>
    <text evidence="9">Binds 1 Mg(2+) ion per subunit.</text>
</comment>
<feature type="binding site" evidence="9">
    <location>
        <position position="377"/>
    </location>
    <ligand>
        <name>Mg(2+)</name>
        <dbReference type="ChEBI" id="CHEBI:18420"/>
    </ligand>
</feature>
<feature type="domain" description="Thiamine phosphate synthase/TenI" evidence="13">
    <location>
        <begin position="318"/>
        <end position="500"/>
    </location>
</feature>
<dbReference type="GO" id="GO:0004789">
    <property type="term" value="F:thiamine-phosphate diphosphorylase activity"/>
    <property type="evidence" value="ECO:0007669"/>
    <property type="project" value="UniProtKB-UniRule"/>
</dbReference>
<dbReference type="GO" id="GO:0009229">
    <property type="term" value="P:thiamine diphosphate biosynthetic process"/>
    <property type="evidence" value="ECO:0007669"/>
    <property type="project" value="UniProtKB-UniRule"/>
</dbReference>
<protein>
    <recommendedName>
        <fullName evidence="9">Thiamine-phosphate synthase</fullName>
        <shortName evidence="9">TP synthase</shortName>
        <shortName evidence="9">TPS</shortName>
        <ecNumber evidence="9">2.5.1.3</ecNumber>
    </recommendedName>
    <alternativeName>
        <fullName evidence="9">Thiamine-phosphate pyrophosphorylase</fullName>
        <shortName evidence="9">TMP pyrophosphorylase</shortName>
        <shortName evidence="9">TMP-PPase</shortName>
    </alternativeName>
</protein>
<dbReference type="Pfam" id="PF02581">
    <property type="entry name" value="TMP-TENI"/>
    <property type="match status" value="2"/>
</dbReference>
<accession>A0A9E8N417</accession>
<dbReference type="EC" id="2.5.1.3" evidence="9"/>
<dbReference type="GO" id="GO:0000287">
    <property type="term" value="F:magnesium ion binding"/>
    <property type="evidence" value="ECO:0007669"/>
    <property type="project" value="UniProtKB-UniRule"/>
</dbReference>
<keyword evidence="5 9" id="KW-0784">Thiamine biosynthesis</keyword>
<feature type="binding site" evidence="9">
    <location>
        <position position="477"/>
    </location>
    <ligand>
        <name>2-[(2R,5Z)-2-carboxy-4-methylthiazol-5(2H)-ylidene]ethyl phosphate</name>
        <dbReference type="ChEBI" id="CHEBI:62899"/>
    </ligand>
</feature>
<evidence type="ECO:0000256" key="10">
    <source>
        <dbReference type="RuleBase" id="RU003826"/>
    </source>
</evidence>
<evidence type="ECO:0000256" key="9">
    <source>
        <dbReference type="HAMAP-Rule" id="MF_00097"/>
    </source>
</evidence>
<feature type="binding site" evidence="9">
    <location>
        <begin position="344"/>
        <end position="348"/>
    </location>
    <ligand>
        <name>4-amino-2-methyl-5-(diphosphooxymethyl)pyrimidine</name>
        <dbReference type="ChEBI" id="CHEBI:57841"/>
    </ligand>
</feature>
<dbReference type="PROSITE" id="PS50007">
    <property type="entry name" value="PIPLC_X_DOMAIN"/>
    <property type="match status" value="1"/>
</dbReference>
<feature type="binding site" evidence="9">
    <location>
        <position position="444"/>
    </location>
    <ligand>
        <name>4-amino-2-methyl-5-(diphosphooxymethyl)pyrimidine</name>
        <dbReference type="ChEBI" id="CHEBI:57841"/>
    </ligand>
</feature>
<dbReference type="InterPro" id="IPR036206">
    <property type="entry name" value="ThiamineP_synth_sf"/>
</dbReference>
<keyword evidence="4 9" id="KW-0460">Magnesium</keyword>
<dbReference type="GO" id="GO:0009228">
    <property type="term" value="P:thiamine biosynthetic process"/>
    <property type="evidence" value="ECO:0007669"/>
    <property type="project" value="UniProtKB-KW"/>
</dbReference>
<dbReference type="SUPFAM" id="SSF51391">
    <property type="entry name" value="Thiamin phosphate synthase"/>
    <property type="match status" value="2"/>
</dbReference>
<evidence type="ECO:0000256" key="4">
    <source>
        <dbReference type="ARBA" id="ARBA00022842"/>
    </source>
</evidence>
<proteinExistence type="inferred from homology"/>